<dbReference type="Pfam" id="PF12625">
    <property type="entry name" value="Arabinose_bd"/>
    <property type="match status" value="1"/>
</dbReference>
<dbReference type="Proteomes" id="UP000530564">
    <property type="component" value="Unassembled WGS sequence"/>
</dbReference>
<dbReference type="PROSITE" id="PS00041">
    <property type="entry name" value="HTH_ARAC_FAMILY_1"/>
    <property type="match status" value="1"/>
</dbReference>
<dbReference type="PANTHER" id="PTHR47894">
    <property type="entry name" value="HTH-TYPE TRANSCRIPTIONAL REGULATOR GADX"/>
    <property type="match status" value="1"/>
</dbReference>
<name>A0A839ZY71_9CAUL</name>
<dbReference type="InterPro" id="IPR032687">
    <property type="entry name" value="AraC-type_N"/>
</dbReference>
<dbReference type="SUPFAM" id="SSF46689">
    <property type="entry name" value="Homeodomain-like"/>
    <property type="match status" value="1"/>
</dbReference>
<evidence type="ECO:0000256" key="2">
    <source>
        <dbReference type="ARBA" id="ARBA00023125"/>
    </source>
</evidence>
<dbReference type="SMART" id="SM00342">
    <property type="entry name" value="HTH_ARAC"/>
    <property type="match status" value="1"/>
</dbReference>
<gene>
    <name evidence="5" type="ORF">GGQ61_001396</name>
</gene>
<keyword evidence="2 5" id="KW-0238">DNA-binding</keyword>
<dbReference type="GO" id="GO:0005829">
    <property type="term" value="C:cytosol"/>
    <property type="evidence" value="ECO:0007669"/>
    <property type="project" value="TreeGrafter"/>
</dbReference>
<keyword evidence="1" id="KW-0805">Transcription regulation</keyword>
<dbReference type="Gene3D" id="1.10.10.60">
    <property type="entry name" value="Homeodomain-like"/>
    <property type="match status" value="1"/>
</dbReference>
<dbReference type="GO" id="GO:0003700">
    <property type="term" value="F:DNA-binding transcription factor activity"/>
    <property type="evidence" value="ECO:0007669"/>
    <property type="project" value="InterPro"/>
</dbReference>
<dbReference type="EMBL" id="JACIDK010000002">
    <property type="protein sequence ID" value="MBB3890679.1"/>
    <property type="molecule type" value="Genomic_DNA"/>
</dbReference>
<reference evidence="5 6" key="1">
    <citation type="submission" date="2020-08" db="EMBL/GenBank/DDBJ databases">
        <title>Genomic Encyclopedia of Type Strains, Phase IV (KMG-IV): sequencing the most valuable type-strain genomes for metagenomic binning, comparative biology and taxonomic classification.</title>
        <authorList>
            <person name="Goeker M."/>
        </authorList>
    </citation>
    <scope>NUCLEOTIDE SEQUENCE [LARGE SCALE GENOMIC DNA]</scope>
    <source>
        <strain evidence="5 6">DSM 21793</strain>
    </source>
</reference>
<dbReference type="AlphaFoldDB" id="A0A839ZY71"/>
<organism evidence="5 6">
    <name type="scientific">Phenylobacterium haematophilum</name>
    <dbReference type="NCBI Taxonomy" id="98513"/>
    <lineage>
        <taxon>Bacteria</taxon>
        <taxon>Pseudomonadati</taxon>
        <taxon>Pseudomonadota</taxon>
        <taxon>Alphaproteobacteria</taxon>
        <taxon>Caulobacterales</taxon>
        <taxon>Caulobacteraceae</taxon>
        <taxon>Phenylobacterium</taxon>
    </lineage>
</organism>
<dbReference type="InterPro" id="IPR018060">
    <property type="entry name" value="HTH_AraC"/>
</dbReference>
<dbReference type="RefSeq" id="WP_183771004.1">
    <property type="nucleotide sequence ID" value="NZ_JACIDK010000002.1"/>
</dbReference>
<evidence type="ECO:0000256" key="1">
    <source>
        <dbReference type="ARBA" id="ARBA00023015"/>
    </source>
</evidence>
<evidence type="ECO:0000313" key="6">
    <source>
        <dbReference type="Proteomes" id="UP000530564"/>
    </source>
</evidence>
<dbReference type="InterPro" id="IPR009057">
    <property type="entry name" value="Homeodomain-like_sf"/>
</dbReference>
<comment type="caution">
    <text evidence="5">The sequence shown here is derived from an EMBL/GenBank/DDBJ whole genome shotgun (WGS) entry which is preliminary data.</text>
</comment>
<evidence type="ECO:0000256" key="3">
    <source>
        <dbReference type="ARBA" id="ARBA00023163"/>
    </source>
</evidence>
<feature type="domain" description="HTH araC/xylS-type" evidence="4">
    <location>
        <begin position="224"/>
        <end position="325"/>
    </location>
</feature>
<proteinExistence type="predicted"/>
<accession>A0A839ZY71</accession>
<dbReference type="PANTHER" id="PTHR47894:SF1">
    <property type="entry name" value="HTH-TYPE TRANSCRIPTIONAL REGULATOR VQSM"/>
    <property type="match status" value="1"/>
</dbReference>
<dbReference type="PROSITE" id="PS01124">
    <property type="entry name" value="HTH_ARAC_FAMILY_2"/>
    <property type="match status" value="1"/>
</dbReference>
<dbReference type="Pfam" id="PF12833">
    <property type="entry name" value="HTH_18"/>
    <property type="match status" value="1"/>
</dbReference>
<keyword evidence="6" id="KW-1185">Reference proteome</keyword>
<sequence>MSALTIASVWINAVLDGLVREGLDRSALTRGLRGVVDGRVPDAGQIEVSLARRVWRRARALSDDPLLGLKVGSRLPVQAANVVSVVRAHSQTLEESLRHMARYQVLLSDSGRFVPTARDGGLRLTYEPSKAAVGIDPLQIDSVVAAAGGRRPHPTLVQLVGRAEADAAPFAALLGCPVRMGAVQATIDFDAAALAAPIPGTDPALRDLNLAYAESLLAGRRRMDGLRQNVRAAIGKLGPGAADVASVAVEVGCSPRTLQRRLAEAGASFKALLEGYRMEEALILLVDSQASIAQIGRLLGYSQTSAFSRAVTHWWGASPRALRQARGVGPLR</sequence>
<evidence type="ECO:0000259" key="4">
    <source>
        <dbReference type="PROSITE" id="PS01124"/>
    </source>
</evidence>
<keyword evidence="3" id="KW-0804">Transcription</keyword>
<protein>
    <submittedName>
        <fullName evidence="5">AraC-like DNA-binding protein</fullName>
    </submittedName>
</protein>
<evidence type="ECO:0000313" key="5">
    <source>
        <dbReference type="EMBL" id="MBB3890679.1"/>
    </source>
</evidence>
<dbReference type="InterPro" id="IPR018062">
    <property type="entry name" value="HTH_AraC-typ_CS"/>
</dbReference>
<dbReference type="GO" id="GO:0000976">
    <property type="term" value="F:transcription cis-regulatory region binding"/>
    <property type="evidence" value="ECO:0007669"/>
    <property type="project" value="TreeGrafter"/>
</dbReference>